<dbReference type="AlphaFoldDB" id="A0A915DMD5"/>
<dbReference type="WBParaSite" id="jg21521">
    <property type="protein sequence ID" value="jg21521"/>
    <property type="gene ID" value="jg21521"/>
</dbReference>
<dbReference type="Proteomes" id="UP000887574">
    <property type="component" value="Unplaced"/>
</dbReference>
<evidence type="ECO:0000313" key="2">
    <source>
        <dbReference type="WBParaSite" id="jg21521"/>
    </source>
</evidence>
<evidence type="ECO:0000313" key="1">
    <source>
        <dbReference type="Proteomes" id="UP000887574"/>
    </source>
</evidence>
<protein>
    <submittedName>
        <fullName evidence="2">Uncharacterized protein</fullName>
    </submittedName>
</protein>
<reference evidence="2" key="1">
    <citation type="submission" date="2022-11" db="UniProtKB">
        <authorList>
            <consortium name="WormBaseParasite"/>
        </authorList>
    </citation>
    <scope>IDENTIFICATION</scope>
</reference>
<sequence>MGFTRSGYMAVCGEFVHNSSTQQLLRFIVRWTMYWKWSYGVDHLFRWLHSTMHNRVHGLMFKEDVRHRVRYSLHNTVNRTYAILDDSPEKNIK</sequence>
<keyword evidence="1" id="KW-1185">Reference proteome</keyword>
<accession>A0A915DMD5</accession>
<proteinExistence type="predicted"/>
<organism evidence="1 2">
    <name type="scientific">Ditylenchus dipsaci</name>
    <dbReference type="NCBI Taxonomy" id="166011"/>
    <lineage>
        <taxon>Eukaryota</taxon>
        <taxon>Metazoa</taxon>
        <taxon>Ecdysozoa</taxon>
        <taxon>Nematoda</taxon>
        <taxon>Chromadorea</taxon>
        <taxon>Rhabditida</taxon>
        <taxon>Tylenchina</taxon>
        <taxon>Tylenchomorpha</taxon>
        <taxon>Sphaerularioidea</taxon>
        <taxon>Anguinidae</taxon>
        <taxon>Anguininae</taxon>
        <taxon>Ditylenchus</taxon>
    </lineage>
</organism>
<name>A0A915DMD5_9BILA</name>